<organism evidence="1 2">
    <name type="scientific">Apostasia shenzhenica</name>
    <dbReference type="NCBI Taxonomy" id="1088818"/>
    <lineage>
        <taxon>Eukaryota</taxon>
        <taxon>Viridiplantae</taxon>
        <taxon>Streptophyta</taxon>
        <taxon>Embryophyta</taxon>
        <taxon>Tracheophyta</taxon>
        <taxon>Spermatophyta</taxon>
        <taxon>Magnoliopsida</taxon>
        <taxon>Liliopsida</taxon>
        <taxon>Asparagales</taxon>
        <taxon>Orchidaceae</taxon>
        <taxon>Apostasioideae</taxon>
        <taxon>Apostasia</taxon>
    </lineage>
</organism>
<evidence type="ECO:0000313" key="2">
    <source>
        <dbReference type="Proteomes" id="UP000236161"/>
    </source>
</evidence>
<keyword evidence="2" id="KW-1185">Reference proteome</keyword>
<proteinExistence type="predicted"/>
<sequence length="116" mass="12930">MFKIFMHVIVSIYVCLWPLVCNYLPTVTLLLSFVCAAVDPYLFSYHFIVPPFDGSWVLLSHVPESKFGSFSSTLLLFYECSGVAYDVPRYSPMVVAVASSCASLHCNNSSNTQSQL</sequence>
<dbReference type="EMBL" id="KZ453152">
    <property type="protein sequence ID" value="PKA47508.1"/>
    <property type="molecule type" value="Genomic_DNA"/>
</dbReference>
<name>A0A2H9ZW18_9ASPA</name>
<protein>
    <submittedName>
        <fullName evidence="1">Uncharacterized protein</fullName>
    </submittedName>
</protein>
<reference evidence="1 2" key="1">
    <citation type="journal article" date="2017" name="Nature">
        <title>The Apostasia genome and the evolution of orchids.</title>
        <authorList>
            <person name="Zhang G.Q."/>
            <person name="Liu K.W."/>
            <person name="Li Z."/>
            <person name="Lohaus R."/>
            <person name="Hsiao Y.Y."/>
            <person name="Niu S.C."/>
            <person name="Wang J.Y."/>
            <person name="Lin Y.C."/>
            <person name="Xu Q."/>
            <person name="Chen L.J."/>
            <person name="Yoshida K."/>
            <person name="Fujiwara S."/>
            <person name="Wang Z.W."/>
            <person name="Zhang Y.Q."/>
            <person name="Mitsuda N."/>
            <person name="Wang M."/>
            <person name="Liu G.H."/>
            <person name="Pecoraro L."/>
            <person name="Huang H.X."/>
            <person name="Xiao X.J."/>
            <person name="Lin M."/>
            <person name="Wu X.Y."/>
            <person name="Wu W.L."/>
            <person name="Chen Y.Y."/>
            <person name="Chang S.B."/>
            <person name="Sakamoto S."/>
            <person name="Ohme-Takagi M."/>
            <person name="Yagi M."/>
            <person name="Zeng S.J."/>
            <person name="Shen C.Y."/>
            <person name="Yeh C.M."/>
            <person name="Luo Y.B."/>
            <person name="Tsai W.C."/>
            <person name="Van de Peer Y."/>
            <person name="Liu Z.J."/>
        </authorList>
    </citation>
    <scope>NUCLEOTIDE SEQUENCE [LARGE SCALE GENOMIC DNA]</scope>
    <source>
        <strain evidence="2">cv. Shenzhen</strain>
        <tissue evidence="1">Stem</tissue>
    </source>
</reference>
<dbReference type="AlphaFoldDB" id="A0A2H9ZW18"/>
<gene>
    <name evidence="1" type="ORF">AXF42_Ash021369</name>
</gene>
<evidence type="ECO:0000313" key="1">
    <source>
        <dbReference type="EMBL" id="PKA47508.1"/>
    </source>
</evidence>
<accession>A0A2H9ZW18</accession>
<dbReference type="Proteomes" id="UP000236161">
    <property type="component" value="Unassembled WGS sequence"/>
</dbReference>